<dbReference type="Proteomes" id="UP001595696">
    <property type="component" value="Unassembled WGS sequence"/>
</dbReference>
<dbReference type="InterPro" id="IPR017853">
    <property type="entry name" value="GH"/>
</dbReference>
<evidence type="ECO:0000313" key="1">
    <source>
        <dbReference type="EMBL" id="MFC3965941.1"/>
    </source>
</evidence>
<protein>
    <submittedName>
        <fullName evidence="1">Beta-mannosidase</fullName>
    </submittedName>
</protein>
<accession>A0ABV8E0I9</accession>
<organism evidence="1 2">
    <name type="scientific">Nocardia jiangsuensis</name>
    <dbReference type="NCBI Taxonomy" id="1691563"/>
    <lineage>
        <taxon>Bacteria</taxon>
        <taxon>Bacillati</taxon>
        <taxon>Actinomycetota</taxon>
        <taxon>Actinomycetes</taxon>
        <taxon>Mycobacteriales</taxon>
        <taxon>Nocardiaceae</taxon>
        <taxon>Nocardia</taxon>
    </lineage>
</organism>
<dbReference type="RefSeq" id="WP_378616232.1">
    <property type="nucleotide sequence ID" value="NZ_JBHSAX010000023.1"/>
</dbReference>
<dbReference type="EMBL" id="JBHSAX010000023">
    <property type="protein sequence ID" value="MFC3965941.1"/>
    <property type="molecule type" value="Genomic_DNA"/>
</dbReference>
<name>A0ABV8E0I9_9NOCA</name>
<dbReference type="SUPFAM" id="SSF51445">
    <property type="entry name" value="(Trans)glycosidases"/>
    <property type="match status" value="1"/>
</dbReference>
<keyword evidence="2" id="KW-1185">Reference proteome</keyword>
<gene>
    <name evidence="1" type="ORF">ACFO0B_28455</name>
</gene>
<proteinExistence type="predicted"/>
<comment type="caution">
    <text evidence="1">The sequence shown here is derived from an EMBL/GenBank/DDBJ whole genome shotgun (WGS) entry which is preliminary data.</text>
</comment>
<reference evidence="2" key="1">
    <citation type="journal article" date="2019" name="Int. J. Syst. Evol. Microbiol.">
        <title>The Global Catalogue of Microorganisms (GCM) 10K type strain sequencing project: providing services to taxonomists for standard genome sequencing and annotation.</title>
        <authorList>
            <consortium name="The Broad Institute Genomics Platform"/>
            <consortium name="The Broad Institute Genome Sequencing Center for Infectious Disease"/>
            <person name="Wu L."/>
            <person name="Ma J."/>
        </authorList>
    </citation>
    <scope>NUCLEOTIDE SEQUENCE [LARGE SCALE GENOMIC DNA]</scope>
    <source>
        <strain evidence="2">CGMCC 4.7330</strain>
    </source>
</reference>
<sequence length="325" mass="34418">MPRVRVQQGELRLDGAPWWPAGLNAYQLGTNWAINRGCGAQVDLDTYFAALHPDSLTRFNAFEALATHRVTGARDWAPLDAVFAAAERHGQLLIPVLTAQDGACEDEQFKQYGWYTGGWRGPFAAWTAAATTRWHASPALAAWELVGEPEPGVCPGGDCAWNARTCPSDAAAVLRAFMDEAGEIVRANSPGTLITAGLLGGGQCGSAGAEYGLIAESPNVDIMQYHDYGADGVPLPGDQWNGLARRIKQAQAAGKPLLVGEIGQYSDQSPASLAQRAADIAHKIDGQRAAGTAGALLWAFVPDPRPGEQTYDIGPGDPLFTILVG</sequence>
<evidence type="ECO:0000313" key="2">
    <source>
        <dbReference type="Proteomes" id="UP001595696"/>
    </source>
</evidence>
<dbReference type="Gene3D" id="3.20.20.80">
    <property type="entry name" value="Glycosidases"/>
    <property type="match status" value="1"/>
</dbReference>